<feature type="compositionally biased region" description="Low complexity" evidence="1">
    <location>
        <begin position="313"/>
        <end position="322"/>
    </location>
</feature>
<sequence>MATAGQTETGTQAVEAAAWPSAGRPDEPAAPEPAVTSLAAGDLLARVIASLLPPSTTAGIEERPVDGLDDALPVVLDPACAAGTLLTAVADRFGDRVRLLGQEIDVPAAESAALNLRGHPLAGPGEIRAGDSLRDNRFGEFLGRASAVVCEPPANQSGWPVEELMTDRRWEFGIPAPRDGELVWVQHCYAHLRPRGTAVVAVPPRACVAPSGQPVREALVRAGALRAVIALPPGMSSLPGADVCLWVLRRPYGDVEDAAVTMIDLSGVADMADVPQQFAVWRRLFEQAVGGSPGPAGPGGGTGARAGAGRGRPGPADAGGPAVSRAVPRLRLLDGDTNLLPSRYVTIRAEASADDLARVTSRLQALYARVGQGLPRFAPAASQAQPQRAYVTIGELERVGALTIRSRETTPRPGDVLLRTLGRPPAVATGTDADDAGVAQVVELDPARLDAHFVATFLRADANALPVANTLGALSREDLRRCRIPRMPLAEQRRYGDEFRRLGELRDALSGLARLTATVIDQTVHGLTTGTLAPRGPDR</sequence>
<dbReference type="PRINTS" id="PR00507">
    <property type="entry name" value="N12N6MTFRASE"/>
</dbReference>
<protein>
    <submittedName>
        <fullName evidence="3">Type II restriction-modification system DNA adenine-specific methylase</fullName>
    </submittedName>
</protein>
<dbReference type="PANTHER" id="PTHR42998:SF1">
    <property type="entry name" value="TYPE I RESTRICTION ENZYME HINDI METHYLASE SUBUNIT"/>
    <property type="match status" value="1"/>
</dbReference>
<dbReference type="GO" id="GO:0032259">
    <property type="term" value="P:methylation"/>
    <property type="evidence" value="ECO:0007669"/>
    <property type="project" value="UniProtKB-KW"/>
</dbReference>
<feature type="compositionally biased region" description="Low complexity" evidence="1">
    <location>
        <begin position="1"/>
        <end position="13"/>
    </location>
</feature>
<evidence type="ECO:0000259" key="2">
    <source>
        <dbReference type="Pfam" id="PF02384"/>
    </source>
</evidence>
<name>A0A1C3NWC1_9ACTN</name>
<keyword evidence="3" id="KW-0489">Methyltransferase</keyword>
<dbReference type="PANTHER" id="PTHR42998">
    <property type="entry name" value="TYPE I RESTRICTION ENZYME HINDVIIP M PROTEIN-RELATED"/>
    <property type="match status" value="1"/>
</dbReference>
<feature type="region of interest" description="Disordered" evidence="1">
    <location>
        <begin position="1"/>
        <end position="33"/>
    </location>
</feature>
<dbReference type="GO" id="GO:0003677">
    <property type="term" value="F:DNA binding"/>
    <property type="evidence" value="ECO:0007669"/>
    <property type="project" value="InterPro"/>
</dbReference>
<evidence type="ECO:0000313" key="4">
    <source>
        <dbReference type="Proteomes" id="UP000199013"/>
    </source>
</evidence>
<keyword evidence="4" id="KW-1185">Reference proteome</keyword>
<dbReference type="SUPFAM" id="SSF53335">
    <property type="entry name" value="S-adenosyl-L-methionine-dependent methyltransferases"/>
    <property type="match status" value="1"/>
</dbReference>
<feature type="domain" description="DNA methylase adenine-specific" evidence="2">
    <location>
        <begin position="74"/>
        <end position="271"/>
    </location>
</feature>
<dbReference type="InterPro" id="IPR029063">
    <property type="entry name" value="SAM-dependent_MTases_sf"/>
</dbReference>
<feature type="region of interest" description="Disordered" evidence="1">
    <location>
        <begin position="290"/>
        <end position="322"/>
    </location>
</feature>
<dbReference type="Gene3D" id="3.40.50.150">
    <property type="entry name" value="Vaccinia Virus protein VP39"/>
    <property type="match status" value="1"/>
</dbReference>
<reference evidence="4" key="1">
    <citation type="submission" date="2016-02" db="EMBL/GenBank/DDBJ databases">
        <authorList>
            <person name="Wibberg D."/>
        </authorList>
    </citation>
    <scope>NUCLEOTIDE SEQUENCE [LARGE SCALE GENOMIC DNA]</scope>
</reference>
<gene>
    <name evidence="3" type="ORF">FDG2_1826</name>
</gene>
<dbReference type="Proteomes" id="UP000199013">
    <property type="component" value="Unassembled WGS sequence"/>
</dbReference>
<evidence type="ECO:0000256" key="1">
    <source>
        <dbReference type="SAM" id="MobiDB-lite"/>
    </source>
</evidence>
<dbReference type="InterPro" id="IPR052916">
    <property type="entry name" value="Type-I_RE_MTase_Subunit"/>
</dbReference>
<keyword evidence="3" id="KW-0808">Transferase</keyword>
<accession>A0A1C3NWC1</accession>
<proteinExistence type="predicted"/>
<evidence type="ECO:0000313" key="3">
    <source>
        <dbReference type="EMBL" id="SBW20856.1"/>
    </source>
</evidence>
<feature type="compositionally biased region" description="Gly residues" evidence="1">
    <location>
        <begin position="291"/>
        <end position="312"/>
    </location>
</feature>
<dbReference type="Pfam" id="PF02384">
    <property type="entry name" value="N6_Mtase"/>
    <property type="match status" value="1"/>
</dbReference>
<dbReference type="AlphaFoldDB" id="A0A1C3NWC1"/>
<dbReference type="EMBL" id="FLUV01000767">
    <property type="protein sequence ID" value="SBW20856.1"/>
    <property type="molecule type" value="Genomic_DNA"/>
</dbReference>
<dbReference type="InterPro" id="IPR003356">
    <property type="entry name" value="DNA_methylase_A-5"/>
</dbReference>
<organism evidence="3 4">
    <name type="scientific">Candidatus Protofrankia californiensis</name>
    <dbReference type="NCBI Taxonomy" id="1839754"/>
    <lineage>
        <taxon>Bacteria</taxon>
        <taxon>Bacillati</taxon>
        <taxon>Actinomycetota</taxon>
        <taxon>Actinomycetes</taxon>
        <taxon>Frankiales</taxon>
        <taxon>Frankiaceae</taxon>
        <taxon>Protofrankia</taxon>
    </lineage>
</organism>
<dbReference type="GO" id="GO:0008170">
    <property type="term" value="F:N-methyltransferase activity"/>
    <property type="evidence" value="ECO:0007669"/>
    <property type="project" value="InterPro"/>
</dbReference>